<dbReference type="Gene3D" id="3.40.50.300">
    <property type="entry name" value="P-loop containing nucleotide triphosphate hydrolases"/>
    <property type="match status" value="1"/>
</dbReference>
<dbReference type="GO" id="GO:0006797">
    <property type="term" value="P:polyphosphate metabolic process"/>
    <property type="evidence" value="ECO:0007669"/>
    <property type="project" value="InterPro"/>
</dbReference>
<evidence type="ECO:0000256" key="1">
    <source>
        <dbReference type="ARBA" id="ARBA00022679"/>
    </source>
</evidence>
<feature type="domain" description="Polyphosphate kinase-2-related" evidence="4">
    <location>
        <begin position="28"/>
        <end position="250"/>
    </location>
</feature>
<comment type="caution">
    <text evidence="5">The sequence shown here is derived from an EMBL/GenBank/DDBJ whole genome shotgun (WGS) entry which is preliminary data.</text>
</comment>
<dbReference type="NCBIfam" id="TIGR03709">
    <property type="entry name" value="PPK2_rel_1"/>
    <property type="match status" value="1"/>
</dbReference>
<dbReference type="PANTHER" id="PTHR34383:SF3">
    <property type="entry name" value="POLYPHOSPHATE:AMP PHOSPHOTRANSFERASE"/>
    <property type="match status" value="1"/>
</dbReference>
<organism evidence="5 6">
    <name type="scientific">Paenibacillus sabuli</name>
    <dbReference type="NCBI Taxonomy" id="2772509"/>
    <lineage>
        <taxon>Bacteria</taxon>
        <taxon>Bacillati</taxon>
        <taxon>Bacillota</taxon>
        <taxon>Bacilli</taxon>
        <taxon>Bacillales</taxon>
        <taxon>Paenibacillaceae</taxon>
        <taxon>Paenibacillus</taxon>
    </lineage>
</organism>
<dbReference type="SUPFAM" id="SSF52540">
    <property type="entry name" value="P-loop containing nucleoside triphosphate hydrolases"/>
    <property type="match status" value="1"/>
</dbReference>
<evidence type="ECO:0000313" key="5">
    <source>
        <dbReference type="EMBL" id="MBD2846698.1"/>
    </source>
</evidence>
<protein>
    <submittedName>
        <fullName evidence="5">Polyphosphate kinase 2 family protein</fullName>
    </submittedName>
</protein>
<accession>A0A927BWL7</accession>
<name>A0A927BWL7_9BACL</name>
<dbReference type="InterPro" id="IPR022300">
    <property type="entry name" value="PPK2-rel_1"/>
</dbReference>
<evidence type="ECO:0000313" key="6">
    <source>
        <dbReference type="Proteomes" id="UP000621560"/>
    </source>
</evidence>
<dbReference type="InterPro" id="IPR022488">
    <property type="entry name" value="PPK2-related"/>
</dbReference>
<dbReference type="Pfam" id="PF03976">
    <property type="entry name" value="PPK2"/>
    <property type="match status" value="1"/>
</dbReference>
<keyword evidence="6" id="KW-1185">Reference proteome</keyword>
<evidence type="ECO:0000256" key="3">
    <source>
        <dbReference type="SAM" id="Coils"/>
    </source>
</evidence>
<dbReference type="InterPro" id="IPR016898">
    <property type="entry name" value="Polyphosphate_phosphotransfera"/>
</dbReference>
<gene>
    <name evidence="5" type="ORF">IDH44_15995</name>
</gene>
<keyword evidence="3" id="KW-0175">Coiled coil</keyword>
<dbReference type="PIRSF" id="PIRSF028756">
    <property type="entry name" value="PPK2_prd"/>
    <property type="match status" value="1"/>
</dbReference>
<keyword evidence="1" id="KW-0808">Transferase</keyword>
<dbReference type="RefSeq" id="WP_190919332.1">
    <property type="nucleotide sequence ID" value="NZ_JACXIZ010000027.1"/>
</dbReference>
<keyword evidence="2 5" id="KW-0418">Kinase</keyword>
<dbReference type="EMBL" id="JACXIZ010000027">
    <property type="protein sequence ID" value="MBD2846698.1"/>
    <property type="molecule type" value="Genomic_DNA"/>
</dbReference>
<dbReference type="AlphaFoldDB" id="A0A927BWL7"/>
<dbReference type="GO" id="GO:0008976">
    <property type="term" value="F:polyphosphate kinase activity"/>
    <property type="evidence" value="ECO:0007669"/>
    <property type="project" value="InterPro"/>
</dbReference>
<dbReference type="PANTHER" id="PTHR34383">
    <property type="entry name" value="POLYPHOSPHATE:AMP PHOSPHOTRANSFERASE-RELATED"/>
    <property type="match status" value="1"/>
</dbReference>
<dbReference type="InterPro" id="IPR027417">
    <property type="entry name" value="P-loop_NTPase"/>
</dbReference>
<proteinExistence type="predicted"/>
<feature type="coiled-coil region" evidence="3">
    <location>
        <begin position="28"/>
        <end position="55"/>
    </location>
</feature>
<evidence type="ECO:0000259" key="4">
    <source>
        <dbReference type="Pfam" id="PF03976"/>
    </source>
</evidence>
<reference evidence="5" key="1">
    <citation type="submission" date="2020-09" db="EMBL/GenBank/DDBJ databases">
        <title>A novel bacterium of genus Paenibacillus, isolated from South China Sea.</title>
        <authorList>
            <person name="Huang H."/>
            <person name="Mo K."/>
            <person name="Hu Y."/>
        </authorList>
    </citation>
    <scope>NUCLEOTIDE SEQUENCE</scope>
    <source>
        <strain evidence="5">IB182496</strain>
    </source>
</reference>
<dbReference type="Proteomes" id="UP000621560">
    <property type="component" value="Unassembled WGS sequence"/>
</dbReference>
<evidence type="ECO:0000256" key="2">
    <source>
        <dbReference type="ARBA" id="ARBA00022777"/>
    </source>
</evidence>
<sequence length="270" mass="31521">MGNWQLPSLGKVNLASIDPQDKGKFKTKRDTGKEMNRMRAELQDLQEKLAARRERALLIVVQGMDCSGKDGVIREVFSGVNPQGISSYSFKKPTALENSHDFLWRVHRHVPELGQIATFNRSHYEEVLINRVHGRVSDEEACRKFEQINQFESLLVDNGVELVKIFLHISPEFQLKKLRKRIENPHKHWKFDPSDIEERQHWGRYQAYYEEAMAACSTAKPWHVVPADHRWYRDYAALSITVETMRRMELKAPDPIPGMEKYLEQLKPLI</sequence>